<dbReference type="EMBL" id="JAVRHV010000001">
    <property type="protein sequence ID" value="MDT0551776.1"/>
    <property type="molecule type" value="Genomic_DNA"/>
</dbReference>
<dbReference type="SUPFAM" id="SSF49478">
    <property type="entry name" value="Cna protein B-type domain"/>
    <property type="match status" value="2"/>
</dbReference>
<dbReference type="CDD" id="cd07185">
    <property type="entry name" value="OmpA_C-like"/>
    <property type="match status" value="1"/>
</dbReference>
<dbReference type="SUPFAM" id="SSF82171">
    <property type="entry name" value="DPP6 N-terminal domain-like"/>
    <property type="match status" value="1"/>
</dbReference>
<evidence type="ECO:0000313" key="6">
    <source>
        <dbReference type="EMBL" id="MDT0551776.1"/>
    </source>
</evidence>
<feature type="domain" description="OmpA-like" evidence="5">
    <location>
        <begin position="763"/>
        <end position="883"/>
    </location>
</feature>
<dbReference type="InterPro" id="IPR013783">
    <property type="entry name" value="Ig-like_fold"/>
</dbReference>
<comment type="subcellular location">
    <subcellularLocation>
        <location evidence="1">Cell outer membrane</location>
    </subcellularLocation>
</comment>
<sequence>MNQIKIACFCSTLLFFVAVNSQPLKPLEVNNLSVNSEYAELGVKFYKNGKVIFASSKINKTENKRDRRNNRQMGLRLYSGEISNDGTINNVTLFSTEEFNPILEANLAFTSDFKTVYFTRNGYIQDDYRKYFKKEAKKTHFLKIYKANINESGVLSNVTPLPINSDSHSVTNPVLNKSGNKLYFASNMEGSYGEFDLYAISINSDGSYGKPVNLGSKVNTSRNELFPFISEDDFLYFSSDGHGGIGALDVFRIPIYELFTNTSKNLGAPINSEADDFSLIYSNSKNIGYLTSTRKESVGDADIYTFKYTINEEPILEEKEVEEIVSAEDITANTIVEIEDFKTIDEESNVAILTKEAQLDTIKVDTVSIAKKQDTAVTKINSDSITPTVIVATAVKVEDDNECVQTVEGTILNENNSIMADAKITLYENGQNIGTYDLKPDGKYSFQLKCNNHYRVTARLNNFEESYFELKTTRFTGGKTTQNIIMPKIPCDVILLGTLKDINSKTVLGGVKVYLVENNKQINATETNELGNYTFTAPCDGNYKIATEKLGYEEILVSVSKSPIHNEKFFLGNELTPIACEQIVRGRINNELDGLPIVNATVNLYDESSNIITTVNSNSNGNFHINIKCETDYRLEVSMTDFETGITEFTSTDVQKENHRIDFNLKSTICAQTITGMVTNSRTKIPMSNVSVDLLENDQVISNLTTASDGTFSFEVDCSSNYKISATTKDYSIDSKIINTDNVHGANTTVSIILETKLDFEMVRDNLMIITDQIDFDLNESDIREDAAIELNKVVAIMNRNPEIKVDIGVHTDSRAPDNYNLTLSEQRAQSILSFLIERGINSDRLTGKGYGETELLNRCANGVNCSETEHLENRRIEFIVTR</sequence>
<dbReference type="InterPro" id="IPR050330">
    <property type="entry name" value="Bact_OuterMem_StrucFunc"/>
</dbReference>
<evidence type="ECO:0000313" key="7">
    <source>
        <dbReference type="Proteomes" id="UP001252186"/>
    </source>
</evidence>
<dbReference type="Pfam" id="PF13620">
    <property type="entry name" value="CarboxypepD_reg"/>
    <property type="match status" value="1"/>
</dbReference>
<dbReference type="InterPro" id="IPR008969">
    <property type="entry name" value="CarboxyPept-like_regulatory"/>
</dbReference>
<evidence type="ECO:0000256" key="4">
    <source>
        <dbReference type="PROSITE-ProRule" id="PRU00473"/>
    </source>
</evidence>
<dbReference type="SUPFAM" id="SSF49464">
    <property type="entry name" value="Carboxypeptidase regulatory domain-like"/>
    <property type="match status" value="1"/>
</dbReference>
<evidence type="ECO:0000256" key="1">
    <source>
        <dbReference type="ARBA" id="ARBA00004442"/>
    </source>
</evidence>
<dbReference type="RefSeq" id="WP_311591575.1">
    <property type="nucleotide sequence ID" value="NZ_JAVRHV010000001.1"/>
</dbReference>
<dbReference type="InterPro" id="IPR036737">
    <property type="entry name" value="OmpA-like_sf"/>
</dbReference>
<protein>
    <submittedName>
        <fullName evidence="6">Carboxypeptidase regulatory-like domain-containing protein</fullName>
    </submittedName>
</protein>
<comment type="caution">
    <text evidence="6">The sequence shown here is derived from an EMBL/GenBank/DDBJ whole genome shotgun (WGS) entry which is preliminary data.</text>
</comment>
<dbReference type="InterPro" id="IPR011659">
    <property type="entry name" value="WD40"/>
</dbReference>
<dbReference type="PRINTS" id="PR01021">
    <property type="entry name" value="OMPADOMAIN"/>
</dbReference>
<name>A0ABU2Y0Y4_9FLAO</name>
<reference evidence="6 7" key="1">
    <citation type="submission" date="2023-09" db="EMBL/GenBank/DDBJ databases">
        <authorList>
            <person name="Rey-Velasco X."/>
        </authorList>
    </citation>
    <scope>NUCLEOTIDE SEQUENCE [LARGE SCALE GENOMIC DNA]</scope>
    <source>
        <strain evidence="6 7">P050</strain>
    </source>
</reference>
<dbReference type="Gene3D" id="2.60.40.1120">
    <property type="entry name" value="Carboxypeptidase-like, regulatory domain"/>
    <property type="match status" value="2"/>
</dbReference>
<keyword evidence="2 4" id="KW-0472">Membrane</keyword>
<dbReference type="PANTHER" id="PTHR30329">
    <property type="entry name" value="STATOR ELEMENT OF FLAGELLAR MOTOR COMPLEX"/>
    <property type="match status" value="1"/>
</dbReference>
<keyword evidence="7" id="KW-1185">Reference proteome</keyword>
<dbReference type="Gene3D" id="3.30.1330.60">
    <property type="entry name" value="OmpA-like domain"/>
    <property type="match status" value="1"/>
</dbReference>
<evidence type="ECO:0000259" key="5">
    <source>
        <dbReference type="PROSITE" id="PS51123"/>
    </source>
</evidence>
<evidence type="ECO:0000256" key="3">
    <source>
        <dbReference type="ARBA" id="ARBA00023237"/>
    </source>
</evidence>
<dbReference type="Pfam" id="PF07676">
    <property type="entry name" value="PD40"/>
    <property type="match status" value="1"/>
</dbReference>
<dbReference type="InterPro" id="IPR006665">
    <property type="entry name" value="OmpA-like"/>
</dbReference>
<organism evidence="6 7">
    <name type="scientific">Urechidicola vernalis</name>
    <dbReference type="NCBI Taxonomy" id="3075600"/>
    <lineage>
        <taxon>Bacteria</taxon>
        <taxon>Pseudomonadati</taxon>
        <taxon>Bacteroidota</taxon>
        <taxon>Flavobacteriia</taxon>
        <taxon>Flavobacteriales</taxon>
        <taxon>Flavobacteriaceae</taxon>
        <taxon>Urechidicola</taxon>
    </lineage>
</organism>
<dbReference type="InterPro" id="IPR006664">
    <property type="entry name" value="OMP_bac"/>
</dbReference>
<proteinExistence type="predicted"/>
<dbReference type="Pfam" id="PF00691">
    <property type="entry name" value="OmpA"/>
    <property type="match status" value="1"/>
</dbReference>
<dbReference type="PANTHER" id="PTHR30329:SF21">
    <property type="entry name" value="LIPOPROTEIN YIAD-RELATED"/>
    <property type="match status" value="1"/>
</dbReference>
<dbReference type="Proteomes" id="UP001252186">
    <property type="component" value="Unassembled WGS sequence"/>
</dbReference>
<dbReference type="Gene3D" id="2.60.40.10">
    <property type="entry name" value="Immunoglobulins"/>
    <property type="match status" value="1"/>
</dbReference>
<accession>A0ABU2Y0Y4</accession>
<evidence type="ECO:0000256" key="2">
    <source>
        <dbReference type="ARBA" id="ARBA00023136"/>
    </source>
</evidence>
<dbReference type="PROSITE" id="PS51123">
    <property type="entry name" value="OMPA_2"/>
    <property type="match status" value="1"/>
</dbReference>
<dbReference type="SUPFAM" id="SSF103088">
    <property type="entry name" value="OmpA-like"/>
    <property type="match status" value="1"/>
</dbReference>
<keyword evidence="3" id="KW-0998">Cell outer membrane</keyword>
<gene>
    <name evidence="6" type="ORF">RM519_00835</name>
</gene>